<proteinExistence type="predicted"/>
<dbReference type="Proteomes" id="UP001500037">
    <property type="component" value="Unassembled WGS sequence"/>
</dbReference>
<dbReference type="InterPro" id="IPR051398">
    <property type="entry name" value="Polysacch_Deacetylase"/>
</dbReference>
<sequence length="271" mass="29054">MGRTTAARTLIKNRLAGVAGSRPGDGATLLIYHRVGGGSPDELDLATRDFTAQADLLAELPVGRVVTLDQAADRLERGSRTPGVVLTFDDGFADVHRHAWPVLRERGLPFTLYLASGHVGGAMRWEGSTARAAAAPALSWEQLAEMVGSGLCTVANHTRSHVRPALLSCAELDACNDQVEERLGVRPRHFAYPWGVPVAHMEPALRARFRTAATGLVGRNLPGTDPLRLHRVPVRRTDPIDFFRAKLAGALLPERAYAALVSAAKAVGARA</sequence>
<organism evidence="4 5">
    <name type="scientific">Kitasatospora nipponensis</name>
    <dbReference type="NCBI Taxonomy" id="258049"/>
    <lineage>
        <taxon>Bacteria</taxon>
        <taxon>Bacillati</taxon>
        <taxon>Actinomycetota</taxon>
        <taxon>Actinomycetes</taxon>
        <taxon>Kitasatosporales</taxon>
        <taxon>Streptomycetaceae</taxon>
        <taxon>Kitasatospora</taxon>
    </lineage>
</organism>
<dbReference type="RefSeq" id="WP_344446986.1">
    <property type="nucleotide sequence ID" value="NZ_BAAALF010000342.1"/>
</dbReference>
<dbReference type="SUPFAM" id="SSF88713">
    <property type="entry name" value="Glycoside hydrolase/deacetylase"/>
    <property type="match status" value="1"/>
</dbReference>
<dbReference type="PANTHER" id="PTHR34216">
    <property type="match status" value="1"/>
</dbReference>
<keyword evidence="5" id="KW-1185">Reference proteome</keyword>
<accession>A0ABN1T8V1</accession>
<gene>
    <name evidence="4" type="ORF">GCM10009665_77190</name>
</gene>
<evidence type="ECO:0000313" key="5">
    <source>
        <dbReference type="Proteomes" id="UP001500037"/>
    </source>
</evidence>
<dbReference type="Pfam" id="PF01522">
    <property type="entry name" value="Polysacc_deac_1"/>
    <property type="match status" value="1"/>
</dbReference>
<dbReference type="PANTHER" id="PTHR34216:SF3">
    <property type="entry name" value="POLY-BETA-1,6-N-ACETYL-D-GLUCOSAMINE N-DEACETYLASE"/>
    <property type="match status" value="1"/>
</dbReference>
<name>A0ABN1T8V1_9ACTN</name>
<dbReference type="Gene3D" id="3.20.20.370">
    <property type="entry name" value="Glycoside hydrolase/deacetylase"/>
    <property type="match status" value="1"/>
</dbReference>
<comment type="subcellular location">
    <subcellularLocation>
        <location evidence="1">Secreted</location>
    </subcellularLocation>
</comment>
<evidence type="ECO:0000313" key="4">
    <source>
        <dbReference type="EMBL" id="GAA1069662.1"/>
    </source>
</evidence>
<keyword evidence="2" id="KW-0732">Signal</keyword>
<reference evidence="4 5" key="1">
    <citation type="journal article" date="2019" name="Int. J. Syst. Evol. Microbiol.">
        <title>The Global Catalogue of Microorganisms (GCM) 10K type strain sequencing project: providing services to taxonomists for standard genome sequencing and annotation.</title>
        <authorList>
            <consortium name="The Broad Institute Genomics Platform"/>
            <consortium name="The Broad Institute Genome Sequencing Center for Infectious Disease"/>
            <person name="Wu L."/>
            <person name="Ma J."/>
        </authorList>
    </citation>
    <scope>NUCLEOTIDE SEQUENCE [LARGE SCALE GENOMIC DNA]</scope>
    <source>
        <strain evidence="4 5">JCM 13004</strain>
    </source>
</reference>
<protein>
    <submittedName>
        <fullName evidence="4">Polysaccharide deacetylase family protein</fullName>
    </submittedName>
</protein>
<dbReference type="InterPro" id="IPR011330">
    <property type="entry name" value="Glyco_hydro/deAcase_b/a-brl"/>
</dbReference>
<evidence type="ECO:0000259" key="3">
    <source>
        <dbReference type="PROSITE" id="PS51677"/>
    </source>
</evidence>
<dbReference type="EMBL" id="BAAALF010000342">
    <property type="protein sequence ID" value="GAA1069662.1"/>
    <property type="molecule type" value="Genomic_DNA"/>
</dbReference>
<dbReference type="CDD" id="cd10918">
    <property type="entry name" value="CE4_NodB_like_5s_6s"/>
    <property type="match status" value="1"/>
</dbReference>
<feature type="domain" description="NodB homology" evidence="3">
    <location>
        <begin position="82"/>
        <end position="271"/>
    </location>
</feature>
<evidence type="ECO:0000256" key="1">
    <source>
        <dbReference type="ARBA" id="ARBA00004613"/>
    </source>
</evidence>
<dbReference type="PROSITE" id="PS51677">
    <property type="entry name" value="NODB"/>
    <property type="match status" value="1"/>
</dbReference>
<dbReference type="InterPro" id="IPR002509">
    <property type="entry name" value="NODB_dom"/>
</dbReference>
<comment type="caution">
    <text evidence="4">The sequence shown here is derived from an EMBL/GenBank/DDBJ whole genome shotgun (WGS) entry which is preliminary data.</text>
</comment>
<evidence type="ECO:0000256" key="2">
    <source>
        <dbReference type="ARBA" id="ARBA00022729"/>
    </source>
</evidence>